<name>A4VCU3_TETTS</name>
<gene>
    <name evidence="1" type="ORF">TTHERM_00467809</name>
</gene>
<dbReference type="InParanoid" id="A4VCU3"/>
<dbReference type="Proteomes" id="UP000009168">
    <property type="component" value="Unassembled WGS sequence"/>
</dbReference>
<dbReference type="GeneID" id="7830477"/>
<dbReference type="KEGG" id="tet:TTHERM_00467809"/>
<evidence type="ECO:0000313" key="1">
    <source>
        <dbReference type="EMBL" id="EDK31350.2"/>
    </source>
</evidence>
<dbReference type="RefSeq" id="XP_001471047.2">
    <property type="nucleotide sequence ID" value="XM_001470997.3"/>
</dbReference>
<reference evidence="2" key="1">
    <citation type="journal article" date="2006" name="PLoS Biol.">
        <title>Macronuclear genome sequence of the ciliate Tetrahymena thermophila, a model eukaryote.</title>
        <authorList>
            <person name="Eisen J.A."/>
            <person name="Coyne R.S."/>
            <person name="Wu M."/>
            <person name="Wu D."/>
            <person name="Thiagarajan M."/>
            <person name="Wortman J.R."/>
            <person name="Badger J.H."/>
            <person name="Ren Q."/>
            <person name="Amedeo P."/>
            <person name="Jones K.M."/>
            <person name="Tallon L.J."/>
            <person name="Delcher A.L."/>
            <person name="Salzberg S.L."/>
            <person name="Silva J.C."/>
            <person name="Haas B.J."/>
            <person name="Majoros W.H."/>
            <person name="Farzad M."/>
            <person name="Carlton J.M."/>
            <person name="Smith R.K. Jr."/>
            <person name="Garg J."/>
            <person name="Pearlman R.E."/>
            <person name="Karrer K.M."/>
            <person name="Sun L."/>
            <person name="Manning G."/>
            <person name="Elde N.C."/>
            <person name="Turkewitz A.P."/>
            <person name="Asai D.J."/>
            <person name="Wilkes D.E."/>
            <person name="Wang Y."/>
            <person name="Cai H."/>
            <person name="Collins K."/>
            <person name="Stewart B.A."/>
            <person name="Lee S.R."/>
            <person name="Wilamowska K."/>
            <person name="Weinberg Z."/>
            <person name="Ruzzo W.L."/>
            <person name="Wloga D."/>
            <person name="Gaertig J."/>
            <person name="Frankel J."/>
            <person name="Tsao C.-C."/>
            <person name="Gorovsky M.A."/>
            <person name="Keeling P.J."/>
            <person name="Waller R.F."/>
            <person name="Patron N.J."/>
            <person name="Cherry J.M."/>
            <person name="Stover N.A."/>
            <person name="Krieger C.J."/>
            <person name="del Toro C."/>
            <person name="Ryder H.F."/>
            <person name="Williamson S.C."/>
            <person name="Barbeau R.A."/>
            <person name="Hamilton E.P."/>
            <person name="Orias E."/>
        </authorList>
    </citation>
    <scope>NUCLEOTIDE SEQUENCE [LARGE SCALE GENOMIC DNA]</scope>
    <source>
        <strain evidence="2">SB210</strain>
    </source>
</reference>
<protein>
    <submittedName>
        <fullName evidence="1">Uncharacterized protein</fullName>
    </submittedName>
</protein>
<proteinExistence type="predicted"/>
<accession>A4VCU3</accession>
<keyword evidence="2" id="KW-1185">Reference proteome</keyword>
<dbReference type="AlphaFoldDB" id="A4VCU3"/>
<evidence type="ECO:0000313" key="2">
    <source>
        <dbReference type="Proteomes" id="UP000009168"/>
    </source>
</evidence>
<dbReference type="HOGENOM" id="CLU_1263804_0_0_1"/>
<sequence length="215" mass="24828">MSSNLSQNQTIQLDDQSSQHFQGDITVDPEVKNILQSQIINNTLIYEESQLIHVRLIAKVETFLGIENIIQVEGFQASYTCKDCGITNFDEKSKSIICNCSQKKLYMKDKFVPIINEKSKKSDKQNSNDISLLFQFSAVIHGEIKFNYLKFLIKCKKCAETSYQILDLSILNQSKLNKQQINQLQFNFQAMCNKCCSIQYFSITNLEVKYDILQF</sequence>
<organism evidence="1 2">
    <name type="scientific">Tetrahymena thermophila (strain SB210)</name>
    <dbReference type="NCBI Taxonomy" id="312017"/>
    <lineage>
        <taxon>Eukaryota</taxon>
        <taxon>Sar</taxon>
        <taxon>Alveolata</taxon>
        <taxon>Ciliophora</taxon>
        <taxon>Intramacronucleata</taxon>
        <taxon>Oligohymenophorea</taxon>
        <taxon>Hymenostomatida</taxon>
        <taxon>Tetrahymenina</taxon>
        <taxon>Tetrahymenidae</taxon>
        <taxon>Tetrahymena</taxon>
    </lineage>
</organism>
<dbReference type="EMBL" id="GG662441">
    <property type="protein sequence ID" value="EDK31350.2"/>
    <property type="molecule type" value="Genomic_DNA"/>
</dbReference>